<evidence type="ECO:0000313" key="4">
    <source>
        <dbReference type="EMBL" id="KAG6418253.1"/>
    </source>
</evidence>
<evidence type="ECO:0000256" key="2">
    <source>
        <dbReference type="ARBA" id="ARBA00022833"/>
    </source>
</evidence>
<evidence type="ECO:0000313" key="5">
    <source>
        <dbReference type="Proteomes" id="UP000298416"/>
    </source>
</evidence>
<dbReference type="GO" id="GO:0016616">
    <property type="term" value="F:oxidoreductase activity, acting on the CH-OH group of donors, NAD or NADP as acceptor"/>
    <property type="evidence" value="ECO:0007669"/>
    <property type="project" value="InterPro"/>
</dbReference>
<dbReference type="Proteomes" id="UP000298416">
    <property type="component" value="Unassembled WGS sequence"/>
</dbReference>
<keyword evidence="3" id="KW-0560">Oxidoreductase</keyword>
<dbReference type="Gene3D" id="3.90.180.10">
    <property type="entry name" value="Medium-chain alcohol dehydrogenases, catalytic domain"/>
    <property type="match status" value="1"/>
</dbReference>
<comment type="caution">
    <text evidence="4">The sequence shown here is derived from an EMBL/GenBank/DDBJ whole genome shotgun (WGS) entry which is preliminary data.</text>
</comment>
<dbReference type="EMBL" id="PNBA02000007">
    <property type="protein sequence ID" value="KAG6418253.1"/>
    <property type="molecule type" value="Genomic_DNA"/>
</dbReference>
<dbReference type="AlphaFoldDB" id="A0A8X8XQV3"/>
<sequence length="206" mass="23012">MASANGDCLGWAARDSSGTLSPYQFIYTVEFCYADVAWIERNGSSNYPLVPGMRLLGLSRSAEYCDSGIEVHCARGSVFTLMRRCRWYCFRIPENIPPQLAAPLLFFSTSITKKGRGIESLGADHFVISSDEKEMKAMEKSLDFIINTASGGGTKQTQEMLDFCASHKVYPEIELIPINYCNEALDRLVKKDVKYRFVIDVASSLT</sequence>
<evidence type="ECO:0000256" key="1">
    <source>
        <dbReference type="ARBA" id="ARBA00022723"/>
    </source>
</evidence>
<keyword evidence="2" id="KW-0862">Zinc</keyword>
<reference evidence="4" key="2">
    <citation type="submission" date="2020-08" db="EMBL/GenBank/DDBJ databases">
        <title>Plant Genome Project.</title>
        <authorList>
            <person name="Zhang R.-G."/>
        </authorList>
    </citation>
    <scope>NUCLEOTIDE SEQUENCE</scope>
    <source>
        <strain evidence="4">Huo1</strain>
        <tissue evidence="4">Leaf</tissue>
    </source>
</reference>
<evidence type="ECO:0000256" key="3">
    <source>
        <dbReference type="ARBA" id="ARBA00023002"/>
    </source>
</evidence>
<dbReference type="GO" id="GO:0046872">
    <property type="term" value="F:metal ion binding"/>
    <property type="evidence" value="ECO:0007669"/>
    <property type="project" value="UniProtKB-KW"/>
</dbReference>
<accession>A0A8X8XQV3</accession>
<dbReference type="FunFam" id="3.90.180.10:FF:000100">
    <property type="entry name" value="Putative cinnamyl alcohol dehydrogenase 6"/>
    <property type="match status" value="1"/>
</dbReference>
<dbReference type="InterPro" id="IPR047109">
    <property type="entry name" value="CAD-like"/>
</dbReference>
<proteinExistence type="predicted"/>
<keyword evidence="5" id="KW-1185">Reference proteome</keyword>
<name>A0A8X8XQV3_SALSN</name>
<dbReference type="Gene3D" id="3.40.50.720">
    <property type="entry name" value="NAD(P)-binding Rossmann-like Domain"/>
    <property type="match status" value="2"/>
</dbReference>
<organism evidence="4">
    <name type="scientific">Salvia splendens</name>
    <name type="common">Scarlet sage</name>
    <dbReference type="NCBI Taxonomy" id="180675"/>
    <lineage>
        <taxon>Eukaryota</taxon>
        <taxon>Viridiplantae</taxon>
        <taxon>Streptophyta</taxon>
        <taxon>Embryophyta</taxon>
        <taxon>Tracheophyta</taxon>
        <taxon>Spermatophyta</taxon>
        <taxon>Magnoliopsida</taxon>
        <taxon>eudicotyledons</taxon>
        <taxon>Gunneridae</taxon>
        <taxon>Pentapetalae</taxon>
        <taxon>asterids</taxon>
        <taxon>lamiids</taxon>
        <taxon>Lamiales</taxon>
        <taxon>Lamiaceae</taxon>
        <taxon>Nepetoideae</taxon>
        <taxon>Mentheae</taxon>
        <taxon>Salviinae</taxon>
        <taxon>Salvia</taxon>
        <taxon>Salvia subgen. Calosphace</taxon>
        <taxon>core Calosphace</taxon>
    </lineage>
</organism>
<reference evidence="4" key="1">
    <citation type="submission" date="2018-01" db="EMBL/GenBank/DDBJ databases">
        <authorList>
            <person name="Mao J.F."/>
        </authorList>
    </citation>
    <scope>NUCLEOTIDE SEQUENCE</scope>
    <source>
        <strain evidence="4">Huo1</strain>
        <tissue evidence="4">Leaf</tissue>
    </source>
</reference>
<dbReference type="PANTHER" id="PTHR42683">
    <property type="entry name" value="ALDEHYDE REDUCTASE"/>
    <property type="match status" value="1"/>
</dbReference>
<protein>
    <submittedName>
        <fullName evidence="4">Uncharacterized protein</fullName>
    </submittedName>
</protein>
<gene>
    <name evidence="4" type="ORF">SASPL_120454</name>
</gene>
<keyword evidence="1" id="KW-0479">Metal-binding</keyword>